<accession>A0A8S5PPI1</accession>
<name>A0A8S5PPI1_9CAUD</name>
<dbReference type="EMBL" id="BK015482">
    <property type="protein sequence ID" value="DAE09071.1"/>
    <property type="molecule type" value="Genomic_DNA"/>
</dbReference>
<evidence type="ECO:0000313" key="1">
    <source>
        <dbReference type="EMBL" id="DAE09071.1"/>
    </source>
</evidence>
<sequence length="74" mass="8111">MMQFIVISHSESGPLVEEFETKAKAVDFAEAVASDGMPSTILMRISEIPAVLPEREDFGVLPGIDFPATLHHAW</sequence>
<protein>
    <submittedName>
        <fullName evidence="1">Uncharacterized protein</fullName>
    </submittedName>
</protein>
<reference evidence="1" key="1">
    <citation type="journal article" date="2021" name="Proc. Natl. Acad. Sci. U.S.A.">
        <title>A Catalog of Tens of Thousands of Viruses from Human Metagenomes Reveals Hidden Associations with Chronic Diseases.</title>
        <authorList>
            <person name="Tisza M.J."/>
            <person name="Buck C.B."/>
        </authorList>
    </citation>
    <scope>NUCLEOTIDE SEQUENCE</scope>
    <source>
        <strain evidence="1">CtEg02</strain>
    </source>
</reference>
<proteinExistence type="predicted"/>
<organism evidence="1">
    <name type="scientific">Myoviridae sp. ctEg02</name>
    <dbReference type="NCBI Taxonomy" id="2825061"/>
    <lineage>
        <taxon>Viruses</taxon>
        <taxon>Duplodnaviria</taxon>
        <taxon>Heunggongvirae</taxon>
        <taxon>Uroviricota</taxon>
        <taxon>Caudoviricetes</taxon>
    </lineage>
</organism>